<sequence>MSLGYEEFGTPSGTPVLFVHGYASSRWAAGWTLSAGTLDKYGVRVVSVDRPGYGRSSPQAQWTRDTVGVLDRLGIERVVAVGVSMGASSALRLAAAHPGRVAGVALLGGMPPVPVGERWAPASRADAFYWRLARRAPWLLGGLCAMSAKAMASAASGDAAALTARVGRALPEADLRVFRTLTSTAEAAFIADIAESARQGGAAMAHDLRAHLRPWGFEPKEVDMPVHLLHGIDDPKVPVDLVRRLAARLPRATADYLPGGHFAAFADQDALMGVLLRLASG</sequence>
<feature type="domain" description="AB hydrolase-1" evidence="1">
    <location>
        <begin position="15"/>
        <end position="264"/>
    </location>
</feature>
<dbReference type="InterPro" id="IPR050471">
    <property type="entry name" value="AB_hydrolase"/>
</dbReference>
<organism evidence="2 3">
    <name type="scientific">Sinosporangium siamense</name>
    <dbReference type="NCBI Taxonomy" id="1367973"/>
    <lineage>
        <taxon>Bacteria</taxon>
        <taxon>Bacillati</taxon>
        <taxon>Actinomycetota</taxon>
        <taxon>Actinomycetes</taxon>
        <taxon>Streptosporangiales</taxon>
        <taxon>Streptosporangiaceae</taxon>
        <taxon>Sinosporangium</taxon>
    </lineage>
</organism>
<comment type="caution">
    <text evidence="2">The sequence shown here is derived from an EMBL/GenBank/DDBJ whole genome shotgun (WGS) entry which is preliminary data.</text>
</comment>
<keyword evidence="3" id="KW-1185">Reference proteome</keyword>
<dbReference type="Gene3D" id="3.40.50.1820">
    <property type="entry name" value="alpha/beta hydrolase"/>
    <property type="match status" value="1"/>
</dbReference>
<dbReference type="InterPro" id="IPR000073">
    <property type="entry name" value="AB_hydrolase_1"/>
</dbReference>
<dbReference type="InterPro" id="IPR029058">
    <property type="entry name" value="AB_hydrolase_fold"/>
</dbReference>
<evidence type="ECO:0000259" key="1">
    <source>
        <dbReference type="Pfam" id="PF00561"/>
    </source>
</evidence>
<reference evidence="2" key="1">
    <citation type="submission" date="2021-01" db="EMBL/GenBank/DDBJ databases">
        <title>Whole genome shotgun sequence of Sinosporangium siamense NBRC 109515.</title>
        <authorList>
            <person name="Komaki H."/>
            <person name="Tamura T."/>
        </authorList>
    </citation>
    <scope>NUCLEOTIDE SEQUENCE</scope>
    <source>
        <strain evidence="2">NBRC 109515</strain>
    </source>
</reference>
<gene>
    <name evidence="2" type="ORF">Ssi02_53950</name>
</gene>
<dbReference type="EMBL" id="BOOW01000034">
    <property type="protein sequence ID" value="GII95164.1"/>
    <property type="molecule type" value="Genomic_DNA"/>
</dbReference>
<protein>
    <submittedName>
        <fullName evidence="2">Alpha/beta hydrolase</fullName>
    </submittedName>
</protein>
<dbReference type="Pfam" id="PF00561">
    <property type="entry name" value="Abhydrolase_1"/>
    <property type="match status" value="1"/>
</dbReference>
<dbReference type="Proteomes" id="UP000606172">
    <property type="component" value="Unassembled WGS sequence"/>
</dbReference>
<name>A0A919VEI8_9ACTN</name>
<proteinExistence type="predicted"/>
<dbReference type="GO" id="GO:0016787">
    <property type="term" value="F:hydrolase activity"/>
    <property type="evidence" value="ECO:0007669"/>
    <property type="project" value="UniProtKB-KW"/>
</dbReference>
<dbReference type="AlphaFoldDB" id="A0A919VEI8"/>
<dbReference type="RefSeq" id="WP_204030248.1">
    <property type="nucleotide sequence ID" value="NZ_BOOW01000034.1"/>
</dbReference>
<keyword evidence="2" id="KW-0378">Hydrolase</keyword>
<dbReference type="PANTHER" id="PTHR43433:SF5">
    <property type="entry name" value="AB HYDROLASE-1 DOMAIN-CONTAINING PROTEIN"/>
    <property type="match status" value="1"/>
</dbReference>
<accession>A0A919VEI8</accession>
<dbReference type="SUPFAM" id="SSF53474">
    <property type="entry name" value="alpha/beta-Hydrolases"/>
    <property type="match status" value="1"/>
</dbReference>
<dbReference type="PANTHER" id="PTHR43433">
    <property type="entry name" value="HYDROLASE, ALPHA/BETA FOLD FAMILY PROTEIN"/>
    <property type="match status" value="1"/>
</dbReference>
<evidence type="ECO:0000313" key="2">
    <source>
        <dbReference type="EMBL" id="GII95164.1"/>
    </source>
</evidence>
<evidence type="ECO:0000313" key="3">
    <source>
        <dbReference type="Proteomes" id="UP000606172"/>
    </source>
</evidence>